<dbReference type="Pfam" id="PF00188">
    <property type="entry name" value="CAP"/>
    <property type="match status" value="3"/>
</dbReference>
<feature type="domain" description="SCP" evidence="1">
    <location>
        <begin position="162"/>
        <end position="291"/>
    </location>
</feature>
<dbReference type="PROSITE" id="PS01009">
    <property type="entry name" value="CRISP_1"/>
    <property type="match status" value="1"/>
</dbReference>
<dbReference type="Ensembl" id="ENSEBUT00000004988.1">
    <property type="protein sequence ID" value="ENSEBUP00000004550.1"/>
    <property type="gene ID" value="ENSEBUG00000003197.1"/>
</dbReference>
<feature type="domain" description="SCP" evidence="1">
    <location>
        <begin position="2"/>
        <end position="135"/>
    </location>
</feature>
<evidence type="ECO:0000313" key="3">
    <source>
        <dbReference type="Proteomes" id="UP000694388"/>
    </source>
</evidence>
<accession>A0A8C4PYA3</accession>
<dbReference type="Proteomes" id="UP000694388">
    <property type="component" value="Unplaced"/>
</dbReference>
<keyword evidence="3" id="KW-1185">Reference proteome</keyword>
<dbReference type="CDD" id="cd05382">
    <property type="entry name" value="CAP_GAPR1-like"/>
    <property type="match status" value="3"/>
</dbReference>
<dbReference type="InterPro" id="IPR001283">
    <property type="entry name" value="CRISP-related"/>
</dbReference>
<feature type="domain" description="SCP" evidence="1">
    <location>
        <begin position="327"/>
        <end position="460"/>
    </location>
</feature>
<dbReference type="SUPFAM" id="SSF55797">
    <property type="entry name" value="PR-1-like"/>
    <property type="match status" value="3"/>
</dbReference>
<evidence type="ECO:0000259" key="1">
    <source>
        <dbReference type="SMART" id="SM00198"/>
    </source>
</evidence>
<dbReference type="InterPro" id="IPR018244">
    <property type="entry name" value="Allrgn_V5/Tpx1_CS"/>
</dbReference>
<dbReference type="SMART" id="SM00198">
    <property type="entry name" value="SCP"/>
    <property type="match status" value="3"/>
</dbReference>
<dbReference type="FunFam" id="3.40.33.10:FF:000002">
    <property type="entry name" value="Golgi-associated plant pathogenesis-related protein 1"/>
    <property type="match status" value="2"/>
</dbReference>
<dbReference type="InterPro" id="IPR035940">
    <property type="entry name" value="CAP_sf"/>
</dbReference>
<dbReference type="GeneTree" id="ENSGT00390000020276"/>
<reference evidence="2" key="2">
    <citation type="submission" date="2025-09" db="UniProtKB">
        <authorList>
            <consortium name="Ensembl"/>
        </authorList>
    </citation>
    <scope>IDENTIFICATION</scope>
</reference>
<dbReference type="Gene3D" id="3.40.33.10">
    <property type="entry name" value="CAP"/>
    <property type="match status" value="3"/>
</dbReference>
<dbReference type="PANTHER" id="PTHR10334">
    <property type="entry name" value="CYSTEINE-RICH SECRETORY PROTEIN-RELATED"/>
    <property type="match status" value="1"/>
</dbReference>
<dbReference type="PRINTS" id="PR00837">
    <property type="entry name" value="V5TPXLIKE"/>
</dbReference>
<name>A0A8C4PYA3_EPTBU</name>
<sequence length="473" mass="52348">MSEFEQALQKAHNECRAMHGSPPLSLSLELSSEADAWAKKLVQEQQLRSGDTQNGENIFCLHGNEPFSITAQEVVDAWYKESSNYDYVISGFQPNTGNFTQIVWRASEQMGVGLAQGGNRLVVVVRYHPPGNIDTEKAFRENVLPSSAKKRKSGNTGQTKDEFEVEFLERHNELRARHGAAPLSLTPKLNTDAQEWADHLAKSGKLEHSNTIHGENLYWKTGSDATGKAAVDSWYSEIKDYNFQSPGYQPNTGHFTQVVWCDTLNVGVGKAFTKGQVFVVAQYDPPGNMIGGDSFERNVLPEFSKGSGSISSAVEALSLKGDNCHKTIAEEFVDSCNQLREKHNSNNLVLSEDLSCEAQAWAQEMVALGHMEIKECDFGQCLGKMTRPEGKKPKGEEIAQMWYSKKGNYDFSQPGFQKGSGNFTQLVWKASMEVGLGIASANECDFFVVAFFNPPGNITGKQNFADNVWPTND</sequence>
<dbReference type="InterPro" id="IPR034113">
    <property type="entry name" value="SCP_GAPR1-like"/>
</dbReference>
<dbReference type="InterPro" id="IPR014044">
    <property type="entry name" value="CAP_dom"/>
</dbReference>
<proteinExistence type="predicted"/>
<dbReference type="AlphaFoldDB" id="A0A8C4PYA3"/>
<dbReference type="OMA" id="IFIVARY"/>
<reference evidence="2" key="1">
    <citation type="submission" date="2025-08" db="UniProtKB">
        <authorList>
            <consortium name="Ensembl"/>
        </authorList>
    </citation>
    <scope>IDENTIFICATION</scope>
</reference>
<protein>
    <recommendedName>
        <fullName evidence="1">SCP domain-containing protein</fullName>
    </recommendedName>
</protein>
<organism evidence="2 3">
    <name type="scientific">Eptatretus burgeri</name>
    <name type="common">Inshore hagfish</name>
    <dbReference type="NCBI Taxonomy" id="7764"/>
    <lineage>
        <taxon>Eukaryota</taxon>
        <taxon>Metazoa</taxon>
        <taxon>Chordata</taxon>
        <taxon>Craniata</taxon>
        <taxon>Vertebrata</taxon>
        <taxon>Cyclostomata</taxon>
        <taxon>Myxini</taxon>
        <taxon>Myxiniformes</taxon>
        <taxon>Myxinidae</taxon>
        <taxon>Eptatretinae</taxon>
        <taxon>Eptatretus</taxon>
    </lineage>
</organism>
<evidence type="ECO:0000313" key="2">
    <source>
        <dbReference type="Ensembl" id="ENSEBUP00000004550.1"/>
    </source>
</evidence>
<dbReference type="GO" id="GO:0005576">
    <property type="term" value="C:extracellular region"/>
    <property type="evidence" value="ECO:0007669"/>
    <property type="project" value="InterPro"/>
</dbReference>